<dbReference type="EMBL" id="CP056775">
    <property type="protein sequence ID" value="QRR03970.1"/>
    <property type="molecule type" value="Genomic_DNA"/>
</dbReference>
<keyword evidence="1" id="KW-1133">Transmembrane helix</keyword>
<name>A0ABX7IDT8_9BACT</name>
<evidence type="ECO:0008006" key="4">
    <source>
        <dbReference type="Google" id="ProtNLM"/>
    </source>
</evidence>
<gene>
    <name evidence="2" type="ORF">HWI92_25170</name>
</gene>
<sequence>MKKILVVSYSQSGQLTEILDRFTSPFDPALVEHVKITPREPFPFPWTTDEFFDKMPECVEEQAIELEPVQFSSFRYELIVFGYQPWFLSPSLPATSLLQSPAFKMLLSGTPVVTVIGGRNMWLNSQESIKKYIADAGGRLVANIPFMDRTTNLVSAVTILHWMLTGRKDRKWNIFPYPGVSREDISNGARFGKIVREAFDNDDYWHLQQNILALGLIHIPTDILFIEQRAKKLFRIWAGLIRKKGTTPVRRRRLVTAFKYYLLVALFIVAPVVVTIYRLLIAPFFRRAIKKKKEYFCGVETKP</sequence>
<feature type="transmembrane region" description="Helical" evidence="1">
    <location>
        <begin position="260"/>
        <end position="285"/>
    </location>
</feature>
<proteinExistence type="predicted"/>
<evidence type="ECO:0000256" key="1">
    <source>
        <dbReference type="SAM" id="Phobius"/>
    </source>
</evidence>
<dbReference type="Gene3D" id="3.40.50.360">
    <property type="match status" value="1"/>
</dbReference>
<evidence type="ECO:0000313" key="2">
    <source>
        <dbReference type="EMBL" id="QRR03970.1"/>
    </source>
</evidence>
<keyword evidence="1" id="KW-0472">Membrane</keyword>
<accession>A0ABX7IDT8</accession>
<keyword evidence="1" id="KW-0812">Transmembrane</keyword>
<dbReference type="RefSeq" id="WP_204660161.1">
    <property type="nucleotide sequence ID" value="NZ_CP056775.1"/>
</dbReference>
<dbReference type="InterPro" id="IPR029039">
    <property type="entry name" value="Flavoprotein-like_sf"/>
</dbReference>
<evidence type="ECO:0000313" key="3">
    <source>
        <dbReference type="Proteomes" id="UP000612680"/>
    </source>
</evidence>
<keyword evidence="3" id="KW-1185">Reference proteome</keyword>
<organism evidence="2 3">
    <name type="scientific">Dyadobacter sandarakinus</name>
    <dbReference type="NCBI Taxonomy" id="2747268"/>
    <lineage>
        <taxon>Bacteria</taxon>
        <taxon>Pseudomonadati</taxon>
        <taxon>Bacteroidota</taxon>
        <taxon>Cytophagia</taxon>
        <taxon>Cytophagales</taxon>
        <taxon>Spirosomataceae</taxon>
        <taxon>Dyadobacter</taxon>
    </lineage>
</organism>
<protein>
    <recommendedName>
        <fullName evidence="4">Dialkylrecorsinol condensing enzyme DarA</fullName>
    </recommendedName>
</protein>
<reference evidence="2 3" key="1">
    <citation type="submission" date="2020-06" db="EMBL/GenBank/DDBJ databases">
        <title>Dyadobacter sandarakinus sp. nov., isolated from the soil of the Arctic Yellow River Station.</title>
        <authorList>
            <person name="Zhang Y."/>
            <person name="Peng F."/>
        </authorList>
    </citation>
    <scope>NUCLEOTIDE SEQUENCE [LARGE SCALE GENOMIC DNA]</scope>
    <source>
        <strain evidence="2 3">Q3-56</strain>
    </source>
</reference>
<dbReference type="Proteomes" id="UP000612680">
    <property type="component" value="Chromosome"/>
</dbReference>